<dbReference type="InterPro" id="IPR031728">
    <property type="entry name" value="GlcAase_C"/>
</dbReference>
<sequence length="940" mass="102292">MPFTPTEDELTQALIDLKSRDPQLGIAKVHALLLRNFPDWSVSEKRTRKILQHHGLIVSSSSSAAAAANEPPVFPSSRVMDQLDVKQWSDKVYVKLFNKKKGKGLVAAIDIEEGDTIWKEEPFIVAPEWEIYDMQRNSTACGYCTTPLALDSPLINVCPASSSTMPPASTSTNPCPTRFCSRLCLARSAKVHPILCPVQNPASVPLLKFARDSQWMALHALIHTTARILLVNQHGIETLRKDWEIVQSMAELGMEERFKYSFKSSAAPEPDRAVWKKAYTLYLQAFKEPKTPPEQKKLAKLLKKPLPAEVEHGLFDYEAGFLRGLGRMSLNLEAHGGLYVLHSHLNHSCDPNASVRHLDQRNALSRIKNLSTRLSTRIRTQPYSTRRSYPVQISVPPSPTPSHVVQQNFLGISLELSFMDEYFGNDTSTIPPTVINYLTALRSRVGNAPFRMRIGGNSMDSSTYVPVQTSPMVQLVGDAANANNQPVNYGPVLWDVLDKVASDIGGASYLLGLSLLDPNNTNVPILAGRAAEKLGGNLDGFLLGNEPDLYTGHGDRPDIKNYTTAIYMDEFQTVLNHLTNTSGGNILDKHNIGGPTICCAWNLDALIDDGYIKTFGNVLKYVSLQHYPQNNCFGRYNFEIQYYVQHSNVVTLAAWQQSGINKALSDGQEVIMSEFNSASCGGIPTISDTFAVGSLWTVDYALQLASVGYGAAYLHTRERGISYNLFMPPDGPNGIPGSWITNPPFYGLLITAEALHSKNGNGTIVTDLDVSGSKTDKNATVSGYAVYDATDMTVQQLIFFNYANVSSSAGSITTFSVPASTFQSSTRNAVVVKYLTGDSMSESKNIAWGGQTYSGVGDGKLVAVNATWAPTNKQLDCTNGCSIDVPAPGMAVVFAGSALAKQGGSTSTNSAAAKTGNGFRNSLVVLLATVVLLSMTRVSL</sequence>
<dbReference type="EMBL" id="JANKHO010000059">
    <property type="protein sequence ID" value="KAJ3516313.1"/>
    <property type="molecule type" value="Genomic_DNA"/>
</dbReference>
<organism evidence="2 3">
    <name type="scientific">Agrocybe chaxingu</name>
    <dbReference type="NCBI Taxonomy" id="84603"/>
    <lineage>
        <taxon>Eukaryota</taxon>
        <taxon>Fungi</taxon>
        <taxon>Dikarya</taxon>
        <taxon>Basidiomycota</taxon>
        <taxon>Agaricomycotina</taxon>
        <taxon>Agaricomycetes</taxon>
        <taxon>Agaricomycetidae</taxon>
        <taxon>Agaricales</taxon>
        <taxon>Agaricineae</taxon>
        <taxon>Strophariaceae</taxon>
        <taxon>Agrocybe</taxon>
    </lineage>
</organism>
<evidence type="ECO:0000259" key="1">
    <source>
        <dbReference type="PROSITE" id="PS50280"/>
    </source>
</evidence>
<feature type="domain" description="SET" evidence="1">
    <location>
        <begin position="90"/>
        <end position="387"/>
    </location>
</feature>
<dbReference type="PROSITE" id="PS50280">
    <property type="entry name" value="SET"/>
    <property type="match status" value="1"/>
</dbReference>
<dbReference type="OrthoDB" id="2796951at2759"/>
<dbReference type="Gene3D" id="3.20.20.80">
    <property type="entry name" value="Glycosidases"/>
    <property type="match status" value="1"/>
</dbReference>
<comment type="caution">
    <text evidence="2">The sequence shown here is derived from an EMBL/GenBank/DDBJ whole genome shotgun (WGS) entry which is preliminary data.</text>
</comment>
<protein>
    <recommendedName>
        <fullName evidence="1">SET domain-containing protein</fullName>
    </recommendedName>
</protein>
<proteinExistence type="predicted"/>
<dbReference type="SUPFAM" id="SSF51445">
    <property type="entry name" value="(Trans)glycosidases"/>
    <property type="match status" value="1"/>
</dbReference>
<keyword evidence="3" id="KW-1185">Reference proteome</keyword>
<dbReference type="SUPFAM" id="SSF82199">
    <property type="entry name" value="SET domain"/>
    <property type="match status" value="1"/>
</dbReference>
<gene>
    <name evidence="2" type="ORF">NLJ89_g1206</name>
</gene>
<dbReference type="Pfam" id="PF16862">
    <property type="entry name" value="Glyco_hydro_79C"/>
    <property type="match status" value="1"/>
</dbReference>
<dbReference type="InterPro" id="IPR046341">
    <property type="entry name" value="SET_dom_sf"/>
</dbReference>
<accession>A0A9W8TDU3</accession>
<evidence type="ECO:0000313" key="2">
    <source>
        <dbReference type="EMBL" id="KAJ3516313.1"/>
    </source>
</evidence>
<dbReference type="Gene3D" id="6.10.140.2220">
    <property type="match status" value="1"/>
</dbReference>
<dbReference type="PANTHER" id="PTHR36183:SF2">
    <property type="entry name" value="BETA-GLUCURONIDASE C-TERMINAL DOMAIN-CONTAINING PROTEIN"/>
    <property type="match status" value="1"/>
</dbReference>
<dbReference type="InterPro" id="IPR001214">
    <property type="entry name" value="SET_dom"/>
</dbReference>
<dbReference type="AlphaFoldDB" id="A0A9W8TDU3"/>
<dbReference type="Gene3D" id="2.170.270.10">
    <property type="entry name" value="SET domain"/>
    <property type="match status" value="1"/>
</dbReference>
<evidence type="ECO:0000313" key="3">
    <source>
        <dbReference type="Proteomes" id="UP001148786"/>
    </source>
</evidence>
<dbReference type="InterPro" id="IPR052974">
    <property type="entry name" value="GH79_Enzymes"/>
</dbReference>
<dbReference type="Gene3D" id="1.10.220.160">
    <property type="match status" value="1"/>
</dbReference>
<dbReference type="Proteomes" id="UP001148786">
    <property type="component" value="Unassembled WGS sequence"/>
</dbReference>
<dbReference type="PANTHER" id="PTHR36183">
    <property type="entry name" value="BETA-GLUCURONIDASE"/>
    <property type="match status" value="1"/>
</dbReference>
<dbReference type="InterPro" id="IPR017853">
    <property type="entry name" value="GH"/>
</dbReference>
<reference evidence="2" key="1">
    <citation type="submission" date="2022-07" db="EMBL/GenBank/DDBJ databases">
        <title>Genome Sequence of Agrocybe chaxingu.</title>
        <authorList>
            <person name="Buettner E."/>
        </authorList>
    </citation>
    <scope>NUCLEOTIDE SEQUENCE</scope>
    <source>
        <strain evidence="2">MP-N11</strain>
    </source>
</reference>
<name>A0A9W8TDU3_9AGAR</name>